<keyword evidence="3" id="KW-1185">Reference proteome</keyword>
<evidence type="ECO:0000313" key="3">
    <source>
        <dbReference type="Proteomes" id="UP001597294"/>
    </source>
</evidence>
<proteinExistence type="predicted"/>
<feature type="transmembrane region" description="Helical" evidence="1">
    <location>
        <begin position="48"/>
        <end position="69"/>
    </location>
</feature>
<keyword evidence="1" id="KW-0472">Membrane</keyword>
<keyword evidence="1" id="KW-0812">Transmembrane</keyword>
<keyword evidence="1" id="KW-1133">Transmembrane helix</keyword>
<feature type="transmembrane region" description="Helical" evidence="1">
    <location>
        <begin position="6"/>
        <end position="27"/>
    </location>
</feature>
<name>A0ABW5BKC1_9PROT</name>
<dbReference type="RefSeq" id="WP_380249801.1">
    <property type="nucleotide sequence ID" value="NZ_JBHUII010000003.1"/>
</dbReference>
<evidence type="ECO:0000256" key="1">
    <source>
        <dbReference type="SAM" id="Phobius"/>
    </source>
</evidence>
<reference evidence="3" key="1">
    <citation type="journal article" date="2019" name="Int. J. Syst. Evol. Microbiol.">
        <title>The Global Catalogue of Microorganisms (GCM) 10K type strain sequencing project: providing services to taxonomists for standard genome sequencing and annotation.</title>
        <authorList>
            <consortium name="The Broad Institute Genomics Platform"/>
            <consortium name="The Broad Institute Genome Sequencing Center for Infectious Disease"/>
            <person name="Wu L."/>
            <person name="Ma J."/>
        </authorList>
    </citation>
    <scope>NUCLEOTIDE SEQUENCE [LARGE SCALE GENOMIC DNA]</scope>
    <source>
        <strain evidence="3">CGMCC 4.7192</strain>
    </source>
</reference>
<protein>
    <submittedName>
        <fullName evidence="2">Uncharacterized protein</fullName>
    </submittedName>
</protein>
<evidence type="ECO:0000313" key="2">
    <source>
        <dbReference type="EMBL" id="MFD2205315.1"/>
    </source>
</evidence>
<comment type="caution">
    <text evidence="2">The sequence shown here is derived from an EMBL/GenBank/DDBJ whole genome shotgun (WGS) entry which is preliminary data.</text>
</comment>
<sequence>MEYVVVTAEILTVLWFVNYILMINGFIKEGIKAAFPRRDPLTRFFITNAKWAIFTGISIVYVGTAVYIFDLVT</sequence>
<accession>A0ABW5BKC1</accession>
<organism evidence="2 3">
    <name type="scientific">Kiloniella antarctica</name>
    <dbReference type="NCBI Taxonomy" id="1550907"/>
    <lineage>
        <taxon>Bacteria</taxon>
        <taxon>Pseudomonadati</taxon>
        <taxon>Pseudomonadota</taxon>
        <taxon>Alphaproteobacteria</taxon>
        <taxon>Rhodospirillales</taxon>
        <taxon>Kiloniellaceae</taxon>
        <taxon>Kiloniella</taxon>
    </lineage>
</organism>
<gene>
    <name evidence="2" type="ORF">ACFSKO_06830</name>
</gene>
<dbReference type="EMBL" id="JBHUII010000003">
    <property type="protein sequence ID" value="MFD2205315.1"/>
    <property type="molecule type" value="Genomic_DNA"/>
</dbReference>
<dbReference type="Proteomes" id="UP001597294">
    <property type="component" value="Unassembled WGS sequence"/>
</dbReference>